<dbReference type="Proteomes" id="UP001476798">
    <property type="component" value="Unassembled WGS sequence"/>
</dbReference>
<evidence type="ECO:0000313" key="1">
    <source>
        <dbReference type="EMBL" id="MEQ2187262.1"/>
    </source>
</evidence>
<proteinExistence type="predicted"/>
<dbReference type="EMBL" id="JAHRIO010090066">
    <property type="protein sequence ID" value="MEQ2187262.1"/>
    <property type="molecule type" value="Genomic_DNA"/>
</dbReference>
<sequence>MAFILDMLKHNINSDKKTCAMWRLDQNLPIEQKPSSAVRHIHSFQLNFSSYNMVCCVFSETRQKGKHLSPLPPKSISFPSVICTRQQHKDKSVSSFRHTALATTTQENLVSTLVRDVSSYHAFGPTMSYLVIPFTTFIRLSVFGPQIREVCCVDWQVGAERQQALKSLV</sequence>
<evidence type="ECO:0000313" key="2">
    <source>
        <dbReference type="Proteomes" id="UP001476798"/>
    </source>
</evidence>
<keyword evidence="2" id="KW-1185">Reference proteome</keyword>
<reference evidence="1 2" key="1">
    <citation type="submission" date="2021-06" db="EMBL/GenBank/DDBJ databases">
        <authorList>
            <person name="Palmer J.M."/>
        </authorList>
    </citation>
    <scope>NUCLEOTIDE SEQUENCE [LARGE SCALE GENOMIC DNA]</scope>
    <source>
        <strain evidence="1 2">GA_2019</strain>
        <tissue evidence="1">Muscle</tissue>
    </source>
</reference>
<protein>
    <submittedName>
        <fullName evidence="1">Uncharacterized protein</fullName>
    </submittedName>
</protein>
<accession>A0ABV0PUR0</accession>
<comment type="caution">
    <text evidence="1">The sequence shown here is derived from an EMBL/GenBank/DDBJ whole genome shotgun (WGS) entry which is preliminary data.</text>
</comment>
<gene>
    <name evidence="1" type="ORF">GOODEAATRI_002866</name>
</gene>
<organism evidence="1 2">
    <name type="scientific">Goodea atripinnis</name>
    <dbReference type="NCBI Taxonomy" id="208336"/>
    <lineage>
        <taxon>Eukaryota</taxon>
        <taxon>Metazoa</taxon>
        <taxon>Chordata</taxon>
        <taxon>Craniata</taxon>
        <taxon>Vertebrata</taxon>
        <taxon>Euteleostomi</taxon>
        <taxon>Actinopterygii</taxon>
        <taxon>Neopterygii</taxon>
        <taxon>Teleostei</taxon>
        <taxon>Neoteleostei</taxon>
        <taxon>Acanthomorphata</taxon>
        <taxon>Ovalentaria</taxon>
        <taxon>Atherinomorphae</taxon>
        <taxon>Cyprinodontiformes</taxon>
        <taxon>Goodeidae</taxon>
        <taxon>Goodea</taxon>
    </lineage>
</organism>
<name>A0ABV0PUR0_9TELE</name>